<evidence type="ECO:0000256" key="1">
    <source>
        <dbReference type="SAM" id="MobiDB-lite"/>
    </source>
</evidence>
<dbReference type="AlphaFoldDB" id="A0AAJ0AHC5"/>
<feature type="region of interest" description="Disordered" evidence="1">
    <location>
        <begin position="76"/>
        <end position="96"/>
    </location>
</feature>
<keyword evidence="3" id="KW-1185">Reference proteome</keyword>
<reference evidence="2" key="1">
    <citation type="submission" date="2021-06" db="EMBL/GenBank/DDBJ databases">
        <title>Comparative genomics, transcriptomics and evolutionary studies reveal genomic signatures of adaptation to plant cell wall in hemibiotrophic fungi.</title>
        <authorList>
            <consortium name="DOE Joint Genome Institute"/>
            <person name="Baroncelli R."/>
            <person name="Diaz J.F."/>
            <person name="Benocci T."/>
            <person name="Peng M."/>
            <person name="Battaglia E."/>
            <person name="Haridas S."/>
            <person name="Andreopoulos W."/>
            <person name="Labutti K."/>
            <person name="Pangilinan J."/>
            <person name="Floch G.L."/>
            <person name="Makela M.R."/>
            <person name="Henrissat B."/>
            <person name="Grigoriev I.V."/>
            <person name="Crouch J.A."/>
            <person name="De Vries R.P."/>
            <person name="Sukno S.A."/>
            <person name="Thon M.R."/>
        </authorList>
    </citation>
    <scope>NUCLEOTIDE SEQUENCE</scope>
    <source>
        <strain evidence="2">CBS 193.32</strain>
    </source>
</reference>
<proteinExistence type="predicted"/>
<name>A0AAJ0AHC5_9PEZI</name>
<feature type="compositionally biased region" description="Basic and acidic residues" evidence="1">
    <location>
        <begin position="157"/>
        <end position="166"/>
    </location>
</feature>
<feature type="region of interest" description="Disordered" evidence="1">
    <location>
        <begin position="157"/>
        <end position="176"/>
    </location>
</feature>
<accession>A0AAJ0AHC5</accession>
<sequence length="527" mass="59160">MSKFDQAPPCGLQSYLISLPVPSLTMSEESFHQIDPNGDVVLILRNPDAPFAVWEADLSSEENFAKECPTAVDIRRSSRNNGELRGAEPVPEPPPATFPTVYDDSGFWGGSQGMTKKRKKKKKSSLWGISSAFDDVVPVEVAVPYEEPHPKVYYEPEPEAEAHPAPEPEPEAEAYPAPEPEIEAYPAPEPEPEGYPDIEPEQEFEAHVAPELEVPERPEVKYLVSSRHLALSSRYFSAKLSGPWIEAAVKHIDGCYHMDATEWDSEALLILMRVIHGKTRSVPRHMDLEMLAKLAVLVDYYECHEVIEIYCPGWIGPLSDKLPADYGRDMVLWLLISHVFQQYDIFQQMTRVAVLKSADPVRTMELPIPSSLVDLVDWRRQDAIEFILRMLQKLLDAFRNGTAGCSFECSSILLGALTKEMDKHNLLDPKPAAPYSGYSIENTEKIIRAFRSPQWCSEIYSYGARHHPCTLGSMIDCHLNADFDKCKQGFKICDTVLAQVNGTQKRGKGRAISFSAEEEPVPILESN</sequence>
<evidence type="ECO:0000313" key="2">
    <source>
        <dbReference type="EMBL" id="KAK1672362.1"/>
    </source>
</evidence>
<gene>
    <name evidence="2" type="ORF">BDP55DRAFT_673662</name>
</gene>
<organism evidence="2 3">
    <name type="scientific">Colletotrichum godetiae</name>
    <dbReference type="NCBI Taxonomy" id="1209918"/>
    <lineage>
        <taxon>Eukaryota</taxon>
        <taxon>Fungi</taxon>
        <taxon>Dikarya</taxon>
        <taxon>Ascomycota</taxon>
        <taxon>Pezizomycotina</taxon>
        <taxon>Sordariomycetes</taxon>
        <taxon>Hypocreomycetidae</taxon>
        <taxon>Glomerellales</taxon>
        <taxon>Glomerellaceae</taxon>
        <taxon>Colletotrichum</taxon>
        <taxon>Colletotrichum acutatum species complex</taxon>
    </lineage>
</organism>
<protein>
    <recommendedName>
        <fullName evidence="4">BTB domain-containing protein</fullName>
    </recommendedName>
</protein>
<evidence type="ECO:0008006" key="4">
    <source>
        <dbReference type="Google" id="ProtNLM"/>
    </source>
</evidence>
<dbReference type="EMBL" id="JAHMHR010000039">
    <property type="protein sequence ID" value="KAK1672362.1"/>
    <property type="molecule type" value="Genomic_DNA"/>
</dbReference>
<dbReference type="RefSeq" id="XP_060426365.1">
    <property type="nucleotide sequence ID" value="XM_060575610.1"/>
</dbReference>
<evidence type="ECO:0000313" key="3">
    <source>
        <dbReference type="Proteomes" id="UP001224890"/>
    </source>
</evidence>
<dbReference type="GeneID" id="85460136"/>
<comment type="caution">
    <text evidence="2">The sequence shown here is derived from an EMBL/GenBank/DDBJ whole genome shotgun (WGS) entry which is preliminary data.</text>
</comment>
<dbReference type="Proteomes" id="UP001224890">
    <property type="component" value="Unassembled WGS sequence"/>
</dbReference>